<organism evidence="2 3">
    <name type="scientific">Paraferrimonas sedimenticola</name>
    <dbReference type="NCBI Taxonomy" id="375674"/>
    <lineage>
        <taxon>Bacteria</taxon>
        <taxon>Pseudomonadati</taxon>
        <taxon>Pseudomonadota</taxon>
        <taxon>Gammaproteobacteria</taxon>
        <taxon>Alteromonadales</taxon>
        <taxon>Ferrimonadaceae</taxon>
        <taxon>Paraferrimonas</taxon>
    </lineage>
</organism>
<dbReference type="PROSITE" id="PS50889">
    <property type="entry name" value="S4"/>
    <property type="match status" value="1"/>
</dbReference>
<keyword evidence="1" id="KW-0694">RNA-binding</keyword>
<dbReference type="InterPro" id="IPR036986">
    <property type="entry name" value="S4_RNA-bd_sf"/>
</dbReference>
<evidence type="ECO:0000313" key="2">
    <source>
        <dbReference type="EMBL" id="GLP96652.1"/>
    </source>
</evidence>
<comment type="caution">
    <text evidence="2">The sequence shown here is derived from an EMBL/GenBank/DDBJ whole genome shotgun (WGS) entry which is preliminary data.</text>
</comment>
<dbReference type="GO" id="GO:0003723">
    <property type="term" value="F:RNA binding"/>
    <property type="evidence" value="ECO:0007669"/>
    <property type="project" value="UniProtKB-KW"/>
</dbReference>
<accession>A0AA37RXY0</accession>
<dbReference type="CDD" id="cd00165">
    <property type="entry name" value="S4"/>
    <property type="match status" value="1"/>
</dbReference>
<dbReference type="AlphaFoldDB" id="A0AA37RXY0"/>
<dbReference type="SUPFAM" id="SSF55174">
    <property type="entry name" value="Alpha-L RNA-binding motif"/>
    <property type="match status" value="1"/>
</dbReference>
<sequence length="77" mass="8640">MQQFPLLPDQAFIELYKLLKAVDWAGSGGEAKQVIDAGWVQVNQEVETRKRKKIAAGDVVEYQHQQVRVVSADTPSE</sequence>
<dbReference type="RefSeq" id="WP_245837020.1">
    <property type="nucleotide sequence ID" value="NZ_BSNC01000005.1"/>
</dbReference>
<evidence type="ECO:0000313" key="3">
    <source>
        <dbReference type="Proteomes" id="UP001161422"/>
    </source>
</evidence>
<dbReference type="EMBL" id="BSNC01000005">
    <property type="protein sequence ID" value="GLP96652.1"/>
    <property type="molecule type" value="Genomic_DNA"/>
</dbReference>
<dbReference type="Proteomes" id="UP001161422">
    <property type="component" value="Unassembled WGS sequence"/>
</dbReference>
<dbReference type="Gene3D" id="3.10.290.10">
    <property type="entry name" value="RNA-binding S4 domain"/>
    <property type="match status" value="1"/>
</dbReference>
<protein>
    <submittedName>
        <fullName evidence="2">S4 RNA-binding domain protein</fullName>
    </submittedName>
</protein>
<proteinExistence type="predicted"/>
<dbReference type="Pfam" id="PF13275">
    <property type="entry name" value="S4_2"/>
    <property type="match status" value="1"/>
</dbReference>
<gene>
    <name evidence="2" type="ORF">GCM10007895_19580</name>
</gene>
<keyword evidence="3" id="KW-1185">Reference proteome</keyword>
<evidence type="ECO:0000256" key="1">
    <source>
        <dbReference type="PROSITE-ProRule" id="PRU00182"/>
    </source>
</evidence>
<reference evidence="2" key="1">
    <citation type="journal article" date="2014" name="Int. J. Syst. Evol. Microbiol.">
        <title>Complete genome sequence of Corynebacterium casei LMG S-19264T (=DSM 44701T), isolated from a smear-ripened cheese.</title>
        <authorList>
            <consortium name="US DOE Joint Genome Institute (JGI-PGF)"/>
            <person name="Walter F."/>
            <person name="Albersmeier A."/>
            <person name="Kalinowski J."/>
            <person name="Ruckert C."/>
        </authorList>
    </citation>
    <scope>NUCLEOTIDE SEQUENCE</scope>
    <source>
        <strain evidence="2">NBRC 101628</strain>
    </source>
</reference>
<name>A0AA37RXY0_9GAMM</name>
<reference evidence="2" key="2">
    <citation type="submission" date="2023-01" db="EMBL/GenBank/DDBJ databases">
        <title>Draft genome sequence of Paraferrimonas sedimenticola strain NBRC 101628.</title>
        <authorList>
            <person name="Sun Q."/>
            <person name="Mori K."/>
        </authorList>
    </citation>
    <scope>NUCLEOTIDE SEQUENCE</scope>
    <source>
        <strain evidence="2">NBRC 101628</strain>
    </source>
</reference>